<dbReference type="Proteomes" id="UP000024836">
    <property type="component" value="Unassembled WGS sequence"/>
</dbReference>
<protein>
    <submittedName>
        <fullName evidence="3">Carbon-nitrogen family hydrolase</fullName>
    </submittedName>
</protein>
<dbReference type="RefSeq" id="WP_035249440.1">
    <property type="nucleotide sequence ID" value="NZ_AQQY01000003.1"/>
</dbReference>
<dbReference type="CDD" id="cd07572">
    <property type="entry name" value="nit"/>
    <property type="match status" value="1"/>
</dbReference>
<proteinExistence type="predicted"/>
<organism evidence="3 4">
    <name type="scientific">Actibacterium atlanticum</name>
    <dbReference type="NCBI Taxonomy" id="1461693"/>
    <lineage>
        <taxon>Bacteria</taxon>
        <taxon>Pseudomonadati</taxon>
        <taxon>Pseudomonadota</taxon>
        <taxon>Alphaproteobacteria</taxon>
        <taxon>Rhodobacterales</taxon>
        <taxon>Roseobacteraceae</taxon>
        <taxon>Actibacterium</taxon>
    </lineage>
</organism>
<gene>
    <name evidence="3" type="ORF">ATO10_06141</name>
</gene>
<dbReference type="PANTHER" id="PTHR23088:SF27">
    <property type="entry name" value="DEAMINATED GLUTATHIONE AMIDASE"/>
    <property type="match status" value="1"/>
</dbReference>
<accession>A0A058ZLJ9</accession>
<dbReference type="STRING" id="1461693.ATO10_06141"/>
<dbReference type="Pfam" id="PF00795">
    <property type="entry name" value="CN_hydrolase"/>
    <property type="match status" value="1"/>
</dbReference>
<dbReference type="AlphaFoldDB" id="A0A058ZLJ9"/>
<dbReference type="Gene3D" id="3.60.110.10">
    <property type="entry name" value="Carbon-nitrogen hydrolase"/>
    <property type="match status" value="1"/>
</dbReference>
<dbReference type="OrthoDB" id="9811121at2"/>
<dbReference type="PROSITE" id="PS50263">
    <property type="entry name" value="CN_HYDROLASE"/>
    <property type="match status" value="1"/>
</dbReference>
<dbReference type="InterPro" id="IPR045254">
    <property type="entry name" value="Nit1/2_C-N_Hydrolase"/>
</dbReference>
<dbReference type="EMBL" id="AQQY01000003">
    <property type="protein sequence ID" value="KCV82499.1"/>
    <property type="molecule type" value="Genomic_DNA"/>
</dbReference>
<feature type="domain" description="CN hydrolase" evidence="2">
    <location>
        <begin position="1"/>
        <end position="254"/>
    </location>
</feature>
<dbReference type="InterPro" id="IPR036526">
    <property type="entry name" value="C-N_Hydrolase_sf"/>
</dbReference>
<reference evidence="3 4" key="1">
    <citation type="submission" date="2013-04" db="EMBL/GenBank/DDBJ databases">
        <title>Shimia sp. 22II-S11-Z10 Genome Sequencing.</title>
        <authorList>
            <person name="Lai Q."/>
            <person name="Li G."/>
            <person name="Shao Z."/>
        </authorList>
    </citation>
    <scope>NUCLEOTIDE SEQUENCE [LARGE SCALE GENOMIC DNA]</scope>
    <source>
        <strain evidence="4">22II-S11-Z10</strain>
    </source>
</reference>
<dbReference type="SUPFAM" id="SSF56317">
    <property type="entry name" value="Carbon-nitrogen hydrolase"/>
    <property type="match status" value="1"/>
</dbReference>
<dbReference type="PATRIC" id="fig|1461693.3.peg.1244"/>
<dbReference type="PANTHER" id="PTHR23088">
    <property type="entry name" value="NITRILASE-RELATED"/>
    <property type="match status" value="1"/>
</dbReference>
<dbReference type="eggNOG" id="COG0388">
    <property type="taxonomic scope" value="Bacteria"/>
</dbReference>
<comment type="caution">
    <text evidence="3">The sequence shown here is derived from an EMBL/GenBank/DDBJ whole genome shotgun (WGS) entry which is preliminary data.</text>
</comment>
<evidence type="ECO:0000259" key="2">
    <source>
        <dbReference type="PROSITE" id="PS50263"/>
    </source>
</evidence>
<evidence type="ECO:0000313" key="3">
    <source>
        <dbReference type="EMBL" id="KCV82499.1"/>
    </source>
</evidence>
<evidence type="ECO:0000313" key="4">
    <source>
        <dbReference type="Proteomes" id="UP000024836"/>
    </source>
</evidence>
<dbReference type="InterPro" id="IPR003010">
    <property type="entry name" value="C-N_Hydrolase"/>
</dbReference>
<keyword evidence="4" id="KW-1185">Reference proteome</keyword>
<keyword evidence="1 3" id="KW-0378">Hydrolase</keyword>
<name>A0A058ZLJ9_9RHOB</name>
<dbReference type="GO" id="GO:0016811">
    <property type="term" value="F:hydrolase activity, acting on carbon-nitrogen (but not peptide) bonds, in linear amides"/>
    <property type="evidence" value="ECO:0007669"/>
    <property type="project" value="InterPro"/>
</dbReference>
<sequence>MRAALLQICSSDDPAANLGMVREMVQEAAQGGASFILTPEVTNCVSTSRRHQSAVLRHEEDDPMLADLRQQAAALGVWVLIGSLGLKTHDEDGRFANRSFLISPDGSICARYDKLHMFDVDIGKGDSFRESDGYRPGDAAVLAKTDFAKIGMTICYDLRFAQLYRALAKAGAQILTVPAAFHPVTGAAHWETLLRARAIETGCFVMAPAQTGEHNISQGTPRKSFGQSMVISPWGKIIARANDAPGIVFVDLDLDEVAQARERVPSLVHDRQFKAP</sequence>
<evidence type="ECO:0000256" key="1">
    <source>
        <dbReference type="ARBA" id="ARBA00022801"/>
    </source>
</evidence>